<sequence length="604" mass="65646">MVTFTDYARWVGVAAWTCGSAIPRCSQGLSLAPGASPGKVSIRCAGGFSSALVLAEREHTHIQWLLGGSPCDETTLDYRYHQDICITKPGDLDQTFAVIDLRDDHGDYSPEATLATVRTLTGTPAGQDLPRHIPHWDLAEPLGLLALAVREYFTGSVVRELTQKYVKHLAANSQHPESPLAYGRLAYSVSDQDGEHCSVSNPSPVPTPAITLHACEGDPLFFEETLEHLVDRAQAFATVLGSTIDCREVLHTIKLHRIFPSTIHEPDAVESPINLYKIPLCVDLFNPQSFPEALHNVTTSPETAPTHTAVVLHRDSDSGTIQAEHFIPGKTLVDRSIQCGGYLNPDEMIARLQRECSKTNPGGLAAQATDVMLWESLATWGFSPDAWWMSRVVRAVRSNYVSKVEDSVNLPLVSIEVDAHAPSGSIAHGVCDVLDALGIESSVDFPVGVSCVDDQPSTSLTVQKYQSGRLPCLWPRALGAWRHCVTDQAIALAVARRALCGCALHGVSWIGVEHTLVAQPTVQHRITLAVECNDKNNDNSGLVAELTAAVSAVCATHLPHAQVECKIVDAHRLTNPRQWCTVAGYHPVTGFLPAYAQLERREPH</sequence>
<keyword evidence="2" id="KW-1185">Reference proteome</keyword>
<organism evidence="1 2">
    <name type="scientific">Corynebacterium anserum</name>
    <dbReference type="NCBI Taxonomy" id="2684406"/>
    <lineage>
        <taxon>Bacteria</taxon>
        <taxon>Bacillati</taxon>
        <taxon>Actinomycetota</taxon>
        <taxon>Actinomycetes</taxon>
        <taxon>Mycobacteriales</taxon>
        <taxon>Corynebacteriaceae</taxon>
        <taxon>Corynebacterium</taxon>
    </lineage>
</organism>
<dbReference type="RefSeq" id="WP_185770185.1">
    <property type="nucleotide sequence ID" value="NZ_WWCA01000010.1"/>
</dbReference>
<evidence type="ECO:0000313" key="1">
    <source>
        <dbReference type="EMBL" id="QNH96434.1"/>
    </source>
</evidence>
<gene>
    <name evidence="1" type="ORF">GP473_06995</name>
</gene>
<dbReference type="AlphaFoldDB" id="A0A7G7YPL4"/>
<reference evidence="1 2" key="1">
    <citation type="submission" date="2019-12" db="EMBL/GenBank/DDBJ databases">
        <title>Corynebacterium sp. nov., isolated from feces of the Anser Albifrons in China.</title>
        <authorList>
            <person name="Liu Q."/>
        </authorList>
    </citation>
    <scope>NUCLEOTIDE SEQUENCE [LARGE SCALE GENOMIC DNA]</scope>
    <source>
        <strain evidence="1 2">23H37-10</strain>
    </source>
</reference>
<dbReference type="EMBL" id="CP046883">
    <property type="protein sequence ID" value="QNH96434.1"/>
    <property type="molecule type" value="Genomic_DNA"/>
</dbReference>
<proteinExistence type="predicted"/>
<evidence type="ECO:0000313" key="2">
    <source>
        <dbReference type="Proteomes" id="UP000515275"/>
    </source>
</evidence>
<protein>
    <submittedName>
        <fullName evidence="1">Uncharacterized protein</fullName>
    </submittedName>
</protein>
<accession>A0A7G7YPL4</accession>
<dbReference type="Proteomes" id="UP000515275">
    <property type="component" value="Chromosome"/>
</dbReference>
<dbReference type="KEGG" id="cans:GP473_06995"/>
<name>A0A7G7YPL4_9CORY</name>